<dbReference type="GO" id="GO:0046872">
    <property type="term" value="F:metal ion binding"/>
    <property type="evidence" value="ECO:0007669"/>
    <property type="project" value="InterPro"/>
</dbReference>
<evidence type="ECO:0000259" key="2">
    <source>
        <dbReference type="PROSITE" id="PS50846"/>
    </source>
</evidence>
<dbReference type="PROSITE" id="PS50846">
    <property type="entry name" value="HMA_2"/>
    <property type="match status" value="1"/>
</dbReference>
<evidence type="ECO:0000313" key="4">
    <source>
        <dbReference type="Proteomes" id="UP000010433"/>
    </source>
</evidence>
<accession>L1NA55</accession>
<dbReference type="Gene3D" id="3.30.70.100">
    <property type="match status" value="1"/>
</dbReference>
<dbReference type="Proteomes" id="UP000010433">
    <property type="component" value="Unassembled WGS sequence"/>
</dbReference>
<name>L1NA55_9BACT</name>
<proteinExistence type="predicted"/>
<dbReference type="AlphaFoldDB" id="L1NA55"/>
<comment type="caution">
    <text evidence="3">The sequence shown here is derived from an EMBL/GenBank/DDBJ whole genome shotgun (WGS) entry which is preliminary data.</text>
</comment>
<gene>
    <name evidence="3" type="ORF">HMPREF9151_01380</name>
</gene>
<evidence type="ECO:0000256" key="1">
    <source>
        <dbReference type="SAM" id="SignalP"/>
    </source>
</evidence>
<protein>
    <submittedName>
        <fullName evidence="3">Heavy metal-associated domain protein</fullName>
    </submittedName>
</protein>
<feature type="domain" description="HMA" evidence="2">
    <location>
        <begin position="22"/>
        <end position="88"/>
    </location>
</feature>
<sequence>MKKMVLALAALLCMGAANAKTVKTTFEVNGNCENMCKPTIEKAAQRVPGVVSAKWNVKTHQLSLVYNDTQTSPEKVQKAIAAKGYDAGKVRATDAAYNSLHKCCQYKRK</sequence>
<dbReference type="STRING" id="1127699.HMPREF9151_01380"/>
<dbReference type="EMBL" id="AMEP01000091">
    <property type="protein sequence ID" value="EKY00082.1"/>
    <property type="molecule type" value="Genomic_DNA"/>
</dbReference>
<dbReference type="PATRIC" id="fig|1127699.3.peg.1276"/>
<dbReference type="OrthoDB" id="5513217at2"/>
<feature type="chain" id="PRO_5003954884" evidence="1">
    <location>
        <begin position="20"/>
        <end position="109"/>
    </location>
</feature>
<organism evidence="3 4">
    <name type="scientific">Hoylesella saccharolytica F0055</name>
    <dbReference type="NCBI Taxonomy" id="1127699"/>
    <lineage>
        <taxon>Bacteria</taxon>
        <taxon>Pseudomonadati</taxon>
        <taxon>Bacteroidota</taxon>
        <taxon>Bacteroidia</taxon>
        <taxon>Bacteroidales</taxon>
        <taxon>Prevotellaceae</taxon>
        <taxon>Hoylesella</taxon>
    </lineage>
</organism>
<dbReference type="InterPro" id="IPR006121">
    <property type="entry name" value="HMA_dom"/>
</dbReference>
<keyword evidence="1" id="KW-0732">Signal</keyword>
<dbReference type="Pfam" id="PF00403">
    <property type="entry name" value="HMA"/>
    <property type="match status" value="1"/>
</dbReference>
<dbReference type="SUPFAM" id="SSF55008">
    <property type="entry name" value="HMA, heavy metal-associated domain"/>
    <property type="match status" value="1"/>
</dbReference>
<reference evidence="3 4" key="1">
    <citation type="submission" date="2012-05" db="EMBL/GenBank/DDBJ databases">
        <authorList>
            <person name="Weinstock G."/>
            <person name="Sodergren E."/>
            <person name="Lobos E.A."/>
            <person name="Fulton L."/>
            <person name="Fulton R."/>
            <person name="Courtney L."/>
            <person name="Fronick C."/>
            <person name="O'Laughlin M."/>
            <person name="Godfrey J."/>
            <person name="Wilson R.M."/>
            <person name="Miner T."/>
            <person name="Farmer C."/>
            <person name="Delehaunty K."/>
            <person name="Cordes M."/>
            <person name="Minx P."/>
            <person name="Tomlinson C."/>
            <person name="Chen J."/>
            <person name="Wollam A."/>
            <person name="Pepin K.H."/>
            <person name="Bhonagiri V."/>
            <person name="Zhang X."/>
            <person name="Suruliraj S."/>
            <person name="Warren W."/>
            <person name="Mitreva M."/>
            <person name="Mardis E.R."/>
            <person name="Wilson R.K."/>
        </authorList>
    </citation>
    <scope>NUCLEOTIDE SEQUENCE [LARGE SCALE GENOMIC DNA]</scope>
    <source>
        <strain evidence="3 4">F0055</strain>
    </source>
</reference>
<dbReference type="RefSeq" id="WP_009162694.1">
    <property type="nucleotide sequence ID" value="NZ_KB291002.1"/>
</dbReference>
<evidence type="ECO:0000313" key="3">
    <source>
        <dbReference type="EMBL" id="EKY00082.1"/>
    </source>
</evidence>
<dbReference type="InterPro" id="IPR036163">
    <property type="entry name" value="HMA_dom_sf"/>
</dbReference>
<dbReference type="HOGENOM" id="CLU_134973_0_1_10"/>
<keyword evidence="4" id="KW-1185">Reference proteome</keyword>
<dbReference type="CDD" id="cd00371">
    <property type="entry name" value="HMA"/>
    <property type="match status" value="1"/>
</dbReference>
<feature type="signal peptide" evidence="1">
    <location>
        <begin position="1"/>
        <end position="19"/>
    </location>
</feature>